<dbReference type="OrthoDB" id="4096268at2759"/>
<feature type="domain" description="FHA" evidence="2">
    <location>
        <begin position="29"/>
        <end position="92"/>
    </location>
</feature>
<dbReference type="PROSITE" id="PS50006">
    <property type="entry name" value="FHA_DOMAIN"/>
    <property type="match status" value="1"/>
</dbReference>
<dbReference type="EMBL" id="PNEN01000128">
    <property type="protein sequence ID" value="PPJ61153.1"/>
    <property type="molecule type" value="Genomic_DNA"/>
</dbReference>
<protein>
    <recommendedName>
        <fullName evidence="2">FHA domain-containing protein</fullName>
    </recommendedName>
</protein>
<feature type="region of interest" description="Disordered" evidence="1">
    <location>
        <begin position="490"/>
        <end position="519"/>
    </location>
</feature>
<reference evidence="4" key="1">
    <citation type="journal article" date="2017" name="bioRxiv">
        <title>Conservation of a gene cluster reveals novel cercosporin biosynthetic mechanisms and extends production to the genus Colletotrichum.</title>
        <authorList>
            <person name="de Jonge R."/>
            <person name="Ebert M.K."/>
            <person name="Huitt-Roehl C.R."/>
            <person name="Pal P."/>
            <person name="Suttle J.C."/>
            <person name="Spanner R.E."/>
            <person name="Neubauer J.D."/>
            <person name="Jurick W.M.II."/>
            <person name="Stott K.A."/>
            <person name="Secor G.A."/>
            <person name="Thomma B.P.H.J."/>
            <person name="Van de Peer Y."/>
            <person name="Townsend C.A."/>
            <person name="Bolton M.D."/>
        </authorList>
    </citation>
    <scope>NUCLEOTIDE SEQUENCE [LARGE SCALE GENOMIC DNA]</scope>
    <source>
        <strain evidence="4">CBS538.71</strain>
    </source>
</reference>
<evidence type="ECO:0000259" key="2">
    <source>
        <dbReference type="PROSITE" id="PS50006"/>
    </source>
</evidence>
<feature type="compositionally biased region" description="Pro residues" evidence="1">
    <location>
        <begin position="280"/>
        <end position="292"/>
    </location>
</feature>
<keyword evidence="4" id="KW-1185">Reference proteome</keyword>
<gene>
    <name evidence="3" type="ORF">CBER1_04176</name>
</gene>
<dbReference type="SUPFAM" id="SSF49879">
    <property type="entry name" value="SMAD/FHA domain"/>
    <property type="match status" value="1"/>
</dbReference>
<dbReference type="PANTHER" id="PTHR15715">
    <property type="entry name" value="CENTROSOMAL PROTEIN OF 170 KDA"/>
    <property type="match status" value="1"/>
</dbReference>
<evidence type="ECO:0000313" key="3">
    <source>
        <dbReference type="EMBL" id="PPJ61153.1"/>
    </source>
</evidence>
<organism evidence="3 4">
    <name type="scientific">Cercospora berteroae</name>
    <dbReference type="NCBI Taxonomy" id="357750"/>
    <lineage>
        <taxon>Eukaryota</taxon>
        <taxon>Fungi</taxon>
        <taxon>Dikarya</taxon>
        <taxon>Ascomycota</taxon>
        <taxon>Pezizomycotina</taxon>
        <taxon>Dothideomycetes</taxon>
        <taxon>Dothideomycetidae</taxon>
        <taxon>Mycosphaerellales</taxon>
        <taxon>Mycosphaerellaceae</taxon>
        <taxon>Cercospora</taxon>
    </lineage>
</organism>
<name>A0A2S6CN38_9PEZI</name>
<dbReference type="InterPro" id="IPR008984">
    <property type="entry name" value="SMAD_FHA_dom_sf"/>
</dbReference>
<accession>A0A2S6CN38</accession>
<dbReference type="InterPro" id="IPR000253">
    <property type="entry name" value="FHA_dom"/>
</dbReference>
<feature type="compositionally biased region" description="Polar residues" evidence="1">
    <location>
        <begin position="507"/>
        <end position="519"/>
    </location>
</feature>
<sequence length="669" mass="72342">MPPYLNCIALSSTTGDDHRSIDLIPDKPCVVGRTSRSKADMEARTNNALFDCAVVSRQHAEIRVAPWATPGTQITLTDLNSLHGTAVNGRRLTPLTEFTLKSGDVIKFGERVSRGEGILRLHYKLGRLFLHGFEITDLDSVEAHDGVSVTFRHLQQHDSHPEGSHHPISSRRARAFEVPEPSDQSDFDSDINFDIDSVGSCVEQTESAETTPEQPKMGAQSQPIDLDEVKIAHKKVISLLDEDDLDFDENQAAPFKPASVPPRTTVPESINLVDHQPTDPAEPAPTAAPVPPTFFNLHESDFDDVHEDVVTYNTGLSKILNERELDDEQVTNEDDQGEDAADAEYVGHATEQESDLDSLDGSPALSEEDMDDYEPAYISQRQPSEELGQPNAKAVESVWQKMCEENALASAAAPKPHYDPVRGSRLAAEETSAATALPGPSKYMYAPWYPGFLNSNLATDNTGSRRWDIPPVVSQNSMFAPPLMPLPSSGPYQAASGAFQNEKESHGQQSEPQVPGTVQASRGKLAIGDLLQPQNQHTTYRLPQSMLPVSLGGPVMPQLPALVPAVAANAATVPETTSKPAGKNKRKASEVFDAEIEESEEPVAKKVVTVDAATGTQRAIAAQTDSKSNTVQRIASAAVKHAVSAGVGVAATIAFLNSTYAERVIEYLS</sequence>
<dbReference type="Proteomes" id="UP000237631">
    <property type="component" value="Unassembled WGS sequence"/>
</dbReference>
<dbReference type="STRING" id="357750.A0A2S6CN38"/>
<feature type="region of interest" description="Disordered" evidence="1">
    <location>
        <begin position="274"/>
        <end position="294"/>
    </location>
</feature>
<dbReference type="AlphaFoldDB" id="A0A2S6CN38"/>
<feature type="compositionally biased region" description="Polar residues" evidence="1">
    <location>
        <begin position="202"/>
        <end position="222"/>
    </location>
</feature>
<feature type="region of interest" description="Disordered" evidence="1">
    <location>
        <begin position="201"/>
        <end position="222"/>
    </location>
</feature>
<dbReference type="Gene3D" id="2.60.200.20">
    <property type="match status" value="1"/>
</dbReference>
<feature type="region of interest" description="Disordered" evidence="1">
    <location>
        <begin position="348"/>
        <end position="368"/>
    </location>
</feature>
<dbReference type="Pfam" id="PF00498">
    <property type="entry name" value="FHA"/>
    <property type="match status" value="1"/>
</dbReference>
<evidence type="ECO:0000313" key="4">
    <source>
        <dbReference type="Proteomes" id="UP000237631"/>
    </source>
</evidence>
<comment type="caution">
    <text evidence="3">The sequence shown here is derived from an EMBL/GenBank/DDBJ whole genome shotgun (WGS) entry which is preliminary data.</text>
</comment>
<dbReference type="InterPro" id="IPR051176">
    <property type="entry name" value="Cent_Immune-Sig_Mod"/>
</dbReference>
<proteinExistence type="predicted"/>
<dbReference type="SMART" id="SM00240">
    <property type="entry name" value="FHA"/>
    <property type="match status" value="1"/>
</dbReference>
<evidence type="ECO:0000256" key="1">
    <source>
        <dbReference type="SAM" id="MobiDB-lite"/>
    </source>
</evidence>
<dbReference type="PANTHER" id="PTHR15715:SF37">
    <property type="entry name" value="LD47843P"/>
    <property type="match status" value="1"/>
</dbReference>